<dbReference type="EMBL" id="CM051405">
    <property type="protein sequence ID" value="KAJ4704883.1"/>
    <property type="molecule type" value="Genomic_DNA"/>
</dbReference>
<sequence>MENLPHDVALDILSRLPITTLIQIKCVCKSWRALAQHPRLPSMHHARAYTRNPCLILHCDFLIPNELYFVTLGNRTEQHNSELRRINTRINSAVTEYRVVSSCNGVLCISNTLHFDPIFACNPFAGYLMELPKPFKYPDQKVALGFGYHPTTEKYKLVRITYYIKTHHTARVISCSYKSDVQVLTLGDDSWRSLGPVSIPWRVDPGTSEVLLNGALHWLTKCYDRYPFVCLQIISFDLAEENFRQIERPTCGSLDACNYHLVVLRGCLSAVHCLDDDEQIEIWIMKEYNVKESWSKDYVIRTTYLPTSLSKNSLQNSKIRKTMLGRAIKVVCGLKDGEILLEYENRTLVLYNPEREEFQDVLSSGLPKYFRTITHVESLLTVQDILKCKHQVQQ</sequence>
<reference evidence="1 2" key="1">
    <citation type="journal article" date="2023" name="Science">
        <title>Complex scaffold remodeling in plant triterpene biosynthesis.</title>
        <authorList>
            <person name="De La Pena R."/>
            <person name="Hodgson H."/>
            <person name="Liu J.C."/>
            <person name="Stephenson M.J."/>
            <person name="Martin A.C."/>
            <person name="Owen C."/>
            <person name="Harkess A."/>
            <person name="Leebens-Mack J."/>
            <person name="Jimenez L.E."/>
            <person name="Osbourn A."/>
            <person name="Sattely E.S."/>
        </authorList>
    </citation>
    <scope>NUCLEOTIDE SEQUENCE [LARGE SCALE GENOMIC DNA]</scope>
    <source>
        <strain evidence="2">cv. JPN11</strain>
        <tissue evidence="1">Leaf</tissue>
    </source>
</reference>
<comment type="caution">
    <text evidence="1">The sequence shown here is derived from an EMBL/GenBank/DDBJ whole genome shotgun (WGS) entry which is preliminary data.</text>
</comment>
<evidence type="ECO:0000313" key="1">
    <source>
        <dbReference type="EMBL" id="KAJ4704883.1"/>
    </source>
</evidence>
<organism evidence="1 2">
    <name type="scientific">Melia azedarach</name>
    <name type="common">Chinaberry tree</name>
    <dbReference type="NCBI Taxonomy" id="155640"/>
    <lineage>
        <taxon>Eukaryota</taxon>
        <taxon>Viridiplantae</taxon>
        <taxon>Streptophyta</taxon>
        <taxon>Embryophyta</taxon>
        <taxon>Tracheophyta</taxon>
        <taxon>Spermatophyta</taxon>
        <taxon>Magnoliopsida</taxon>
        <taxon>eudicotyledons</taxon>
        <taxon>Gunneridae</taxon>
        <taxon>Pentapetalae</taxon>
        <taxon>rosids</taxon>
        <taxon>malvids</taxon>
        <taxon>Sapindales</taxon>
        <taxon>Meliaceae</taxon>
        <taxon>Melia</taxon>
    </lineage>
</organism>
<evidence type="ECO:0000313" key="2">
    <source>
        <dbReference type="Proteomes" id="UP001164539"/>
    </source>
</evidence>
<gene>
    <name evidence="1" type="ORF">OWV82_021728</name>
</gene>
<proteinExistence type="predicted"/>
<dbReference type="Proteomes" id="UP001164539">
    <property type="component" value="Chromosome 12"/>
</dbReference>
<name>A0ACC1X0N2_MELAZ</name>
<keyword evidence="2" id="KW-1185">Reference proteome</keyword>
<accession>A0ACC1X0N2</accession>
<protein>
    <submittedName>
        <fullName evidence="1">F-box protein</fullName>
    </submittedName>
</protein>